<dbReference type="Proteomes" id="UP001596203">
    <property type="component" value="Unassembled WGS sequence"/>
</dbReference>
<comment type="caution">
    <text evidence="3">The sequence shown here is derived from an EMBL/GenBank/DDBJ whole genome shotgun (WGS) entry which is preliminary data.</text>
</comment>
<evidence type="ECO:0000259" key="2">
    <source>
        <dbReference type="Pfam" id="PF04149"/>
    </source>
</evidence>
<reference evidence="4" key="1">
    <citation type="journal article" date="2019" name="Int. J. Syst. Evol. Microbiol.">
        <title>The Global Catalogue of Microorganisms (GCM) 10K type strain sequencing project: providing services to taxonomists for standard genome sequencing and annotation.</title>
        <authorList>
            <consortium name="The Broad Institute Genomics Platform"/>
            <consortium name="The Broad Institute Genome Sequencing Center for Infectious Disease"/>
            <person name="Wu L."/>
            <person name="Ma J."/>
        </authorList>
    </citation>
    <scope>NUCLEOTIDE SEQUENCE [LARGE SCALE GENOMIC DNA]</scope>
    <source>
        <strain evidence="4">ZS-35-S2</strain>
    </source>
</reference>
<organism evidence="3 4">
    <name type="scientific">Plantactinospora solaniradicis</name>
    <dbReference type="NCBI Taxonomy" id="1723736"/>
    <lineage>
        <taxon>Bacteria</taxon>
        <taxon>Bacillati</taxon>
        <taxon>Actinomycetota</taxon>
        <taxon>Actinomycetes</taxon>
        <taxon>Micromonosporales</taxon>
        <taxon>Micromonosporaceae</taxon>
        <taxon>Plantactinospora</taxon>
    </lineage>
</organism>
<evidence type="ECO:0000256" key="1">
    <source>
        <dbReference type="SAM" id="MobiDB-lite"/>
    </source>
</evidence>
<dbReference type="InterPro" id="IPR007278">
    <property type="entry name" value="DUF397"/>
</dbReference>
<accession>A0ABW1K8M4</accession>
<evidence type="ECO:0000313" key="3">
    <source>
        <dbReference type="EMBL" id="MFC6017954.1"/>
    </source>
</evidence>
<evidence type="ECO:0000313" key="4">
    <source>
        <dbReference type="Proteomes" id="UP001596203"/>
    </source>
</evidence>
<feature type="region of interest" description="Disordered" evidence="1">
    <location>
        <begin position="1"/>
        <end position="21"/>
    </location>
</feature>
<name>A0ABW1K8M4_9ACTN</name>
<dbReference type="EMBL" id="JBHSPR010000010">
    <property type="protein sequence ID" value="MFC6017954.1"/>
    <property type="molecule type" value="Genomic_DNA"/>
</dbReference>
<feature type="domain" description="DUF397" evidence="2">
    <location>
        <begin position="6"/>
        <end position="58"/>
    </location>
</feature>
<proteinExistence type="predicted"/>
<dbReference type="RefSeq" id="WP_377422628.1">
    <property type="nucleotide sequence ID" value="NZ_JBHSPR010000010.1"/>
</dbReference>
<keyword evidence="4" id="KW-1185">Reference proteome</keyword>
<dbReference type="Pfam" id="PF04149">
    <property type="entry name" value="DUF397"/>
    <property type="match status" value="1"/>
</dbReference>
<sequence>MDLTGARWRKSSRSNSSGGDCVEVADNGAGIVGVRDSKDPNGPALAFGATSWRAFVARLPRQR</sequence>
<gene>
    <name evidence="3" type="ORF">ACFP2T_17265</name>
</gene>
<protein>
    <submittedName>
        <fullName evidence="3">DUF397 domain-containing protein</fullName>
    </submittedName>
</protein>